<proteinExistence type="predicted"/>
<name>X1QJR2_9ZZZZ</name>
<protein>
    <submittedName>
        <fullName evidence="1">Uncharacterized protein</fullName>
    </submittedName>
</protein>
<comment type="caution">
    <text evidence="1">The sequence shown here is derived from an EMBL/GenBank/DDBJ whole genome shotgun (WGS) entry which is preliminary data.</text>
</comment>
<evidence type="ECO:0000313" key="1">
    <source>
        <dbReference type="EMBL" id="GAI51260.1"/>
    </source>
</evidence>
<gene>
    <name evidence="1" type="ORF">S06H3_56261</name>
</gene>
<dbReference type="EMBL" id="BARV01036180">
    <property type="protein sequence ID" value="GAI51260.1"/>
    <property type="molecule type" value="Genomic_DNA"/>
</dbReference>
<feature type="non-terminal residue" evidence="1">
    <location>
        <position position="46"/>
    </location>
</feature>
<accession>X1QJR2</accession>
<organism evidence="1">
    <name type="scientific">marine sediment metagenome</name>
    <dbReference type="NCBI Taxonomy" id="412755"/>
    <lineage>
        <taxon>unclassified sequences</taxon>
        <taxon>metagenomes</taxon>
        <taxon>ecological metagenomes</taxon>
    </lineage>
</organism>
<sequence>MYYLTGVPGWMRFGDSPGWVGRSPTGLPPTAQYLMQTGQMPQPYPA</sequence>
<reference evidence="1" key="1">
    <citation type="journal article" date="2014" name="Front. Microbiol.">
        <title>High frequency of phylogenetically diverse reductive dehalogenase-homologous genes in deep subseafloor sedimentary metagenomes.</title>
        <authorList>
            <person name="Kawai M."/>
            <person name="Futagami T."/>
            <person name="Toyoda A."/>
            <person name="Takaki Y."/>
            <person name="Nishi S."/>
            <person name="Hori S."/>
            <person name="Arai W."/>
            <person name="Tsubouchi T."/>
            <person name="Morono Y."/>
            <person name="Uchiyama I."/>
            <person name="Ito T."/>
            <person name="Fujiyama A."/>
            <person name="Inagaki F."/>
            <person name="Takami H."/>
        </authorList>
    </citation>
    <scope>NUCLEOTIDE SEQUENCE</scope>
    <source>
        <strain evidence="1">Expedition CK06-06</strain>
    </source>
</reference>
<dbReference type="AlphaFoldDB" id="X1QJR2"/>